<reference evidence="2 3" key="1">
    <citation type="submission" date="2008-07" db="EMBL/GenBank/DDBJ databases">
        <authorList>
            <person name="Tandeau de Marsac N."/>
            <person name="Ferriera S."/>
            <person name="Johnson J."/>
            <person name="Kravitz S."/>
            <person name="Beeson K."/>
            <person name="Sutton G."/>
            <person name="Rogers Y.-H."/>
            <person name="Friedman R."/>
            <person name="Frazier M."/>
            <person name="Venter J.C."/>
        </authorList>
    </citation>
    <scope>NUCLEOTIDE SEQUENCE [LARGE SCALE GENOMIC DNA]</scope>
    <source>
        <strain evidence="2 3">PCC 7420</strain>
    </source>
</reference>
<keyword evidence="3" id="KW-1185">Reference proteome</keyword>
<dbReference type="Pfam" id="PF12275">
    <property type="entry name" value="DUF3616"/>
    <property type="match status" value="1"/>
</dbReference>
<evidence type="ECO:0000313" key="3">
    <source>
        <dbReference type="Proteomes" id="UP000003835"/>
    </source>
</evidence>
<evidence type="ECO:0000313" key="2">
    <source>
        <dbReference type="EMBL" id="EDX77849.1"/>
    </source>
</evidence>
<dbReference type="EMBL" id="DS989843">
    <property type="protein sequence ID" value="EDX77849.1"/>
    <property type="molecule type" value="Genomic_DNA"/>
</dbReference>
<accession>B4VJX2</accession>
<dbReference type="RefSeq" id="WP_006099110.1">
    <property type="nucleotide sequence ID" value="NZ_DS989843.1"/>
</dbReference>
<dbReference type="OrthoDB" id="423529at2"/>
<feature type="domain" description="DUF3616" evidence="1">
    <location>
        <begin position="24"/>
        <end position="353"/>
    </location>
</feature>
<sequence>MSNPFLLSRVLLQFNSSDEDLINELSAATFTPDGSLWLGSDEGINVERLSLIEPCVFGNHQSYCLANFIELFNQDDEIDIEGIDYADNYLWITGSHSTKRGKPKGKNVEKDIQRLATIKTDVNRYLLARIPIVNGELLKVSSLPDNPEEKLTAACLQKTEASNILMDALIDDSHLGPFVTHPLPSKDNGLDIEGLAVRGDRVFLGCRGPVLRGWAVILEIKVAEKAPGVLTLENIGDNGKRYLKHFIDLNGLGVRELCWQGDDLLILAGPTMDLEGAIRVFSLKSILDRSADSITAQASGELERLFDLPFIPGCDRAEGLALFPCLGESDALLMVYDSPNPIRQIEPSAIYGDVFSGKIFS</sequence>
<name>B4VJX2_9CYAN</name>
<dbReference type="Proteomes" id="UP000003835">
    <property type="component" value="Unassembled WGS sequence"/>
</dbReference>
<dbReference type="AlphaFoldDB" id="B4VJX2"/>
<gene>
    <name evidence="2" type="ORF">MC7420_3173</name>
</gene>
<dbReference type="HOGENOM" id="CLU_039497_0_0_3"/>
<protein>
    <recommendedName>
        <fullName evidence="1">DUF3616 domain-containing protein</fullName>
    </recommendedName>
</protein>
<dbReference type="InterPro" id="IPR022060">
    <property type="entry name" value="DUF3616"/>
</dbReference>
<evidence type="ECO:0000259" key="1">
    <source>
        <dbReference type="Pfam" id="PF12275"/>
    </source>
</evidence>
<proteinExistence type="predicted"/>
<dbReference type="eggNOG" id="COG0454">
    <property type="taxonomic scope" value="Bacteria"/>
</dbReference>
<dbReference type="STRING" id="118168.MC7420_3173"/>
<organism evidence="2 3">
    <name type="scientific">Coleofasciculus chthonoplastes PCC 7420</name>
    <dbReference type="NCBI Taxonomy" id="118168"/>
    <lineage>
        <taxon>Bacteria</taxon>
        <taxon>Bacillati</taxon>
        <taxon>Cyanobacteriota</taxon>
        <taxon>Cyanophyceae</taxon>
        <taxon>Coleofasciculales</taxon>
        <taxon>Coleofasciculaceae</taxon>
        <taxon>Coleofasciculus</taxon>
    </lineage>
</organism>